<dbReference type="Pfam" id="PF13279">
    <property type="entry name" value="4HBT_2"/>
    <property type="match status" value="1"/>
</dbReference>
<reference evidence="2 3" key="1">
    <citation type="submission" date="2018-07" db="EMBL/GenBank/DDBJ databases">
        <title>Genomic Encyclopedia of Type Strains, Phase IV (KMG-IV): sequencing the most valuable type-strain genomes for metagenomic binning, comparative biology and taxonomic classification.</title>
        <authorList>
            <person name="Goeker M."/>
        </authorList>
    </citation>
    <scope>NUCLEOTIDE SEQUENCE [LARGE SCALE GENOMIC DNA]</scope>
    <source>
        <strain evidence="2 3">DSM 16500</strain>
    </source>
</reference>
<gene>
    <name evidence="2" type="ORF">C8D86_1218</name>
</gene>
<keyword evidence="1 2" id="KW-0378">Hydrolase</keyword>
<dbReference type="RefSeq" id="WP_114834989.1">
    <property type="nucleotide sequence ID" value="NZ_LR699117.1"/>
</dbReference>
<name>A0A370GD15_9COXI</name>
<dbReference type="GO" id="GO:0047617">
    <property type="term" value="F:fatty acyl-CoA hydrolase activity"/>
    <property type="evidence" value="ECO:0007669"/>
    <property type="project" value="TreeGrafter"/>
</dbReference>
<dbReference type="InterPro" id="IPR029069">
    <property type="entry name" value="HotDog_dom_sf"/>
</dbReference>
<comment type="caution">
    <text evidence="2">The sequence shown here is derived from an EMBL/GenBank/DDBJ whole genome shotgun (WGS) entry which is preliminary data.</text>
</comment>
<dbReference type="EMBL" id="QQAX01000021">
    <property type="protein sequence ID" value="RDI41110.1"/>
    <property type="molecule type" value="Genomic_DNA"/>
</dbReference>
<keyword evidence="3" id="KW-1185">Reference proteome</keyword>
<accession>A0A370GD15</accession>
<dbReference type="PANTHER" id="PTHR31793:SF37">
    <property type="entry name" value="ACYL-COA THIOESTER HYDROLASE YBGC"/>
    <property type="match status" value="1"/>
</dbReference>
<dbReference type="CDD" id="cd00586">
    <property type="entry name" value="4HBT"/>
    <property type="match status" value="1"/>
</dbReference>
<dbReference type="OrthoDB" id="333038at2"/>
<sequence length="142" mass="16452">MSISNLDNLFTHKIHVRIDDMIYGHHLCHSKFINLIHNTRALFLKKHNLSEANCFGYGLIMLNLNIDYINQCFFDDMLEISLNIDKIEKAKFLLTYSVFNRTSNKLAANATTLMGFMDIEKGKLKRVPVEFLNLINNISNNN</sequence>
<dbReference type="SUPFAM" id="SSF54637">
    <property type="entry name" value="Thioesterase/thiol ester dehydrase-isomerase"/>
    <property type="match status" value="1"/>
</dbReference>
<dbReference type="AlphaFoldDB" id="A0A370GD15"/>
<dbReference type="PANTHER" id="PTHR31793">
    <property type="entry name" value="4-HYDROXYBENZOYL-COA THIOESTERASE FAMILY MEMBER"/>
    <property type="match status" value="1"/>
</dbReference>
<proteinExistence type="predicted"/>
<dbReference type="Proteomes" id="UP000254720">
    <property type="component" value="Unassembled WGS sequence"/>
</dbReference>
<evidence type="ECO:0000256" key="1">
    <source>
        <dbReference type="ARBA" id="ARBA00022801"/>
    </source>
</evidence>
<dbReference type="InterPro" id="IPR050563">
    <property type="entry name" value="4-hydroxybenzoyl-CoA_TE"/>
</dbReference>
<dbReference type="Gene3D" id="3.10.129.10">
    <property type="entry name" value="Hotdog Thioesterase"/>
    <property type="match status" value="1"/>
</dbReference>
<protein>
    <submittedName>
        <fullName evidence="2">YbgC/YbaW family acyl-CoA thioester hydrolase</fullName>
    </submittedName>
</protein>
<evidence type="ECO:0000313" key="2">
    <source>
        <dbReference type="EMBL" id="RDI41110.1"/>
    </source>
</evidence>
<evidence type="ECO:0000313" key="3">
    <source>
        <dbReference type="Proteomes" id="UP000254720"/>
    </source>
</evidence>
<organism evidence="2 3">
    <name type="scientific">Aquicella lusitana</name>
    <dbReference type="NCBI Taxonomy" id="254246"/>
    <lineage>
        <taxon>Bacteria</taxon>
        <taxon>Pseudomonadati</taxon>
        <taxon>Pseudomonadota</taxon>
        <taxon>Gammaproteobacteria</taxon>
        <taxon>Legionellales</taxon>
        <taxon>Coxiellaceae</taxon>
        <taxon>Aquicella</taxon>
    </lineage>
</organism>